<feature type="transmembrane region" description="Helical" evidence="1">
    <location>
        <begin position="36"/>
        <end position="55"/>
    </location>
</feature>
<dbReference type="Proteomes" id="UP000053405">
    <property type="component" value="Unassembled WGS sequence"/>
</dbReference>
<organism evidence="2 3">
    <name type="scientific">Gordonia hirsuta DSM 44140 = NBRC 16056</name>
    <dbReference type="NCBI Taxonomy" id="1121927"/>
    <lineage>
        <taxon>Bacteria</taxon>
        <taxon>Bacillati</taxon>
        <taxon>Actinomycetota</taxon>
        <taxon>Actinomycetes</taxon>
        <taxon>Mycobacteriales</taxon>
        <taxon>Gordoniaceae</taxon>
        <taxon>Gordonia</taxon>
    </lineage>
</organism>
<evidence type="ECO:0000313" key="3">
    <source>
        <dbReference type="Proteomes" id="UP000053405"/>
    </source>
</evidence>
<evidence type="ECO:0000313" key="2">
    <source>
        <dbReference type="EMBL" id="GAC58223.1"/>
    </source>
</evidence>
<feature type="transmembrane region" description="Helical" evidence="1">
    <location>
        <begin position="88"/>
        <end position="108"/>
    </location>
</feature>
<comment type="caution">
    <text evidence="2">The sequence shown here is derived from an EMBL/GenBank/DDBJ whole genome shotgun (WGS) entry which is preliminary data.</text>
</comment>
<keyword evidence="1" id="KW-1133">Transmembrane helix</keyword>
<dbReference type="EMBL" id="BANT01000035">
    <property type="protein sequence ID" value="GAC58223.1"/>
    <property type="molecule type" value="Genomic_DNA"/>
</dbReference>
<dbReference type="AlphaFoldDB" id="L7LDU9"/>
<keyword evidence="1" id="KW-0472">Membrane</keyword>
<evidence type="ECO:0000256" key="1">
    <source>
        <dbReference type="SAM" id="Phobius"/>
    </source>
</evidence>
<feature type="transmembrane region" description="Helical" evidence="1">
    <location>
        <begin position="62"/>
        <end position="82"/>
    </location>
</feature>
<sequence>MPARDAVPLPRLRAGCVGVVGAGTGVLAHTQGHGGLPGVGGLLIVAVAGLGLGLAARHTARLLPLLAGGQLLVHLLLIALTGQHHQLITAPMALVHGLGTLAAWALVLGAEQLVRTVAGLALRVLVLVGSTPIEQPSGVLVPAFAVPQCQRLRHLGTVGTRGPPVLSNSF</sequence>
<name>L7LDU9_9ACTN</name>
<protein>
    <submittedName>
        <fullName evidence="2">Uncharacterized protein</fullName>
    </submittedName>
</protein>
<keyword evidence="3" id="KW-1185">Reference proteome</keyword>
<dbReference type="RefSeq" id="WP_005942032.1">
    <property type="nucleotide sequence ID" value="NZ_ATVK01000018.1"/>
</dbReference>
<proteinExistence type="predicted"/>
<keyword evidence="1" id="KW-0812">Transmembrane</keyword>
<reference evidence="2 3" key="1">
    <citation type="submission" date="2012-12" db="EMBL/GenBank/DDBJ databases">
        <title>Whole genome shotgun sequence of Gordonia hirsuta NBRC 16056.</title>
        <authorList>
            <person name="Isaki-Nakamura S."/>
            <person name="Hosoyama A."/>
            <person name="Tsuchikane K."/>
            <person name="Katsumata H."/>
            <person name="Baba S."/>
            <person name="Yamazaki S."/>
            <person name="Fujita N."/>
        </authorList>
    </citation>
    <scope>NUCLEOTIDE SEQUENCE [LARGE SCALE GENOMIC DNA]</scope>
    <source>
        <strain evidence="2 3">NBRC 16056</strain>
    </source>
</reference>
<dbReference type="STRING" id="1121927.GOHSU_35_00180"/>
<accession>L7LDU9</accession>
<gene>
    <name evidence="2" type="ORF">GOHSU_35_00180</name>
</gene>